<evidence type="ECO:0000313" key="5">
    <source>
        <dbReference type="EMBL" id="PIK59904.1"/>
    </source>
</evidence>
<keyword evidence="3" id="KW-0067">ATP-binding</keyword>
<accession>A0A2G8LI25</accession>
<dbReference type="Gene3D" id="1.20.1270.10">
    <property type="match status" value="1"/>
</dbReference>
<keyword evidence="5" id="KW-0346">Stress response</keyword>
<gene>
    <name evidence="5" type="ORF">BSL78_03200</name>
</gene>
<comment type="similarity">
    <text evidence="1">Belongs to the heat shock protein 70 family.</text>
</comment>
<dbReference type="Proteomes" id="UP000230750">
    <property type="component" value="Unassembled WGS sequence"/>
</dbReference>
<dbReference type="AlphaFoldDB" id="A0A2G8LI25"/>
<keyword evidence="2" id="KW-0547">Nucleotide-binding</keyword>
<dbReference type="InterPro" id="IPR029048">
    <property type="entry name" value="HSP70_C_sf"/>
</dbReference>
<dbReference type="PANTHER" id="PTHR19375">
    <property type="entry name" value="HEAT SHOCK PROTEIN 70KDA"/>
    <property type="match status" value="1"/>
</dbReference>
<evidence type="ECO:0000256" key="2">
    <source>
        <dbReference type="ARBA" id="ARBA00022741"/>
    </source>
</evidence>
<dbReference type="STRING" id="307972.A0A2G8LI25"/>
<dbReference type="Gene3D" id="2.60.34.10">
    <property type="entry name" value="Substrate Binding Domain Of DNAk, Chain A, domain 1"/>
    <property type="match status" value="1"/>
</dbReference>
<evidence type="ECO:0000313" key="6">
    <source>
        <dbReference type="Proteomes" id="UP000230750"/>
    </source>
</evidence>
<sequence length="288" mass="32731">MFRGRELNKSINPDEAVAHGAEQPCHNNLVNTHKFPNLHMVIVNVNSTIPARKKRTVSIYSDNQQATLIKVFEGERAMTADNNILGKFELTGIPPAPRGVRQIHVIFDLDAKGILNVSAQDKSTGKETKITITNDKCLSKEELERMVSEAEKYKNEDEAQRQRIGAKNALESYAYNMKSTMEDDKMKKKVSKVDRKTVIDKCAEAVDWLDKNQTAEKDEFEYQHKKLEKVCQSIITKLYQAGGPGGFAEYSLVTKLCNILKHTKFQIKRDNASVLQFFVLVLLLHQYL</sequence>
<protein>
    <submittedName>
        <fullName evidence="5">Heat shock cognate 70</fullName>
    </submittedName>
</protein>
<evidence type="ECO:0000256" key="4">
    <source>
        <dbReference type="ARBA" id="ARBA00048056"/>
    </source>
</evidence>
<dbReference type="FunFam" id="2.60.34.10:FF:000012">
    <property type="entry name" value="Heat shock 70 kDa protein"/>
    <property type="match status" value="1"/>
</dbReference>
<evidence type="ECO:0000256" key="3">
    <source>
        <dbReference type="ARBA" id="ARBA00022840"/>
    </source>
</evidence>
<keyword evidence="6" id="KW-1185">Reference proteome</keyword>
<dbReference type="SUPFAM" id="SSF100920">
    <property type="entry name" value="Heat shock protein 70kD (HSP70), peptide-binding domain"/>
    <property type="match status" value="1"/>
</dbReference>
<dbReference type="FunFam" id="1.20.1270.10:FF:000016">
    <property type="entry name" value="Heat shock protein 70"/>
    <property type="match status" value="1"/>
</dbReference>
<dbReference type="OrthoDB" id="2401965at2759"/>
<comment type="caution">
    <text evidence="5">The sequence shown here is derived from an EMBL/GenBank/DDBJ whole genome shotgun (WGS) entry which is preliminary data.</text>
</comment>
<reference evidence="5 6" key="1">
    <citation type="journal article" date="2017" name="PLoS Biol.">
        <title>The sea cucumber genome provides insights into morphological evolution and visceral regeneration.</title>
        <authorList>
            <person name="Zhang X."/>
            <person name="Sun L."/>
            <person name="Yuan J."/>
            <person name="Sun Y."/>
            <person name="Gao Y."/>
            <person name="Zhang L."/>
            <person name="Li S."/>
            <person name="Dai H."/>
            <person name="Hamel J.F."/>
            <person name="Liu C."/>
            <person name="Yu Y."/>
            <person name="Liu S."/>
            <person name="Lin W."/>
            <person name="Guo K."/>
            <person name="Jin S."/>
            <person name="Xu P."/>
            <person name="Storey K.B."/>
            <person name="Huan P."/>
            <person name="Zhang T."/>
            <person name="Zhou Y."/>
            <person name="Zhang J."/>
            <person name="Lin C."/>
            <person name="Li X."/>
            <person name="Xing L."/>
            <person name="Huo D."/>
            <person name="Sun M."/>
            <person name="Wang L."/>
            <person name="Mercier A."/>
            <person name="Li F."/>
            <person name="Yang H."/>
            <person name="Xiang J."/>
        </authorList>
    </citation>
    <scope>NUCLEOTIDE SEQUENCE [LARGE SCALE GENOMIC DNA]</scope>
    <source>
        <strain evidence="5">Shaxun</strain>
        <tissue evidence="5">Muscle</tissue>
    </source>
</reference>
<dbReference type="PRINTS" id="PR00301">
    <property type="entry name" value="HEATSHOCK70"/>
</dbReference>
<proteinExistence type="inferred from homology"/>
<comment type="catalytic activity">
    <reaction evidence="4">
        <text>ATP + H2O = ADP + phosphate + H(+)</text>
        <dbReference type="Rhea" id="RHEA:13065"/>
        <dbReference type="ChEBI" id="CHEBI:15377"/>
        <dbReference type="ChEBI" id="CHEBI:15378"/>
        <dbReference type="ChEBI" id="CHEBI:30616"/>
        <dbReference type="ChEBI" id="CHEBI:43474"/>
        <dbReference type="ChEBI" id="CHEBI:456216"/>
        <dbReference type="EC" id="3.6.4.10"/>
    </reaction>
</comment>
<dbReference type="EMBL" id="MRZV01000071">
    <property type="protein sequence ID" value="PIK59904.1"/>
    <property type="molecule type" value="Genomic_DNA"/>
</dbReference>
<dbReference type="InterPro" id="IPR029047">
    <property type="entry name" value="HSP70_peptide-bd_sf"/>
</dbReference>
<dbReference type="GO" id="GO:0140662">
    <property type="term" value="F:ATP-dependent protein folding chaperone"/>
    <property type="evidence" value="ECO:0007669"/>
    <property type="project" value="InterPro"/>
</dbReference>
<dbReference type="Pfam" id="PF00012">
    <property type="entry name" value="HSP70"/>
    <property type="match status" value="1"/>
</dbReference>
<name>A0A2G8LI25_STIJA</name>
<dbReference type="InterPro" id="IPR013126">
    <property type="entry name" value="Hsp_70_fam"/>
</dbReference>
<organism evidence="5 6">
    <name type="scientific">Stichopus japonicus</name>
    <name type="common">Sea cucumber</name>
    <dbReference type="NCBI Taxonomy" id="307972"/>
    <lineage>
        <taxon>Eukaryota</taxon>
        <taxon>Metazoa</taxon>
        <taxon>Echinodermata</taxon>
        <taxon>Eleutherozoa</taxon>
        <taxon>Echinozoa</taxon>
        <taxon>Holothuroidea</taxon>
        <taxon>Aspidochirotacea</taxon>
        <taxon>Aspidochirotida</taxon>
        <taxon>Stichopodidae</taxon>
        <taxon>Apostichopus</taxon>
    </lineage>
</organism>
<evidence type="ECO:0000256" key="1">
    <source>
        <dbReference type="ARBA" id="ARBA00007381"/>
    </source>
</evidence>
<dbReference type="GO" id="GO:0005524">
    <property type="term" value="F:ATP binding"/>
    <property type="evidence" value="ECO:0007669"/>
    <property type="project" value="UniProtKB-KW"/>
</dbReference>
<dbReference type="SUPFAM" id="SSF100934">
    <property type="entry name" value="Heat shock protein 70kD (HSP70), C-terminal subdomain"/>
    <property type="match status" value="1"/>
</dbReference>